<dbReference type="GO" id="GO:0003924">
    <property type="term" value="F:GTPase activity"/>
    <property type="evidence" value="ECO:0007669"/>
    <property type="project" value="InterPro"/>
</dbReference>
<name>A0A6S7FNF5_PARCT</name>
<evidence type="ECO:0000256" key="3">
    <source>
        <dbReference type="ARBA" id="ARBA00023134"/>
    </source>
</evidence>
<protein>
    <submittedName>
        <fullName evidence="5">Ras-related Rab-39B-like</fullName>
    </submittedName>
</protein>
<keyword evidence="3" id="KW-0342">GTP-binding</keyword>
<evidence type="ECO:0000313" key="5">
    <source>
        <dbReference type="EMBL" id="CAB3977469.1"/>
    </source>
</evidence>
<keyword evidence="2" id="KW-0547">Nucleotide-binding</keyword>
<dbReference type="Proteomes" id="UP001152795">
    <property type="component" value="Unassembled WGS sequence"/>
</dbReference>
<dbReference type="SMART" id="SM00173">
    <property type="entry name" value="RAS"/>
    <property type="match status" value="1"/>
</dbReference>
<dbReference type="PROSITE" id="PS51421">
    <property type="entry name" value="RAS"/>
    <property type="match status" value="1"/>
</dbReference>
<evidence type="ECO:0000256" key="1">
    <source>
        <dbReference type="ARBA" id="ARBA00006270"/>
    </source>
</evidence>
<dbReference type="Gene3D" id="3.40.50.300">
    <property type="entry name" value="P-loop containing nucleotide triphosphate hydrolases"/>
    <property type="match status" value="1"/>
</dbReference>
<dbReference type="SMART" id="SM00176">
    <property type="entry name" value="RAN"/>
    <property type="match status" value="1"/>
</dbReference>
<dbReference type="InterPro" id="IPR001806">
    <property type="entry name" value="Small_GTPase"/>
</dbReference>
<dbReference type="GO" id="GO:0005525">
    <property type="term" value="F:GTP binding"/>
    <property type="evidence" value="ECO:0007669"/>
    <property type="project" value="UniProtKB-KW"/>
</dbReference>
<evidence type="ECO:0000313" key="6">
    <source>
        <dbReference type="Proteomes" id="UP001152795"/>
    </source>
</evidence>
<dbReference type="PROSITE" id="PS51419">
    <property type="entry name" value="RAB"/>
    <property type="match status" value="1"/>
</dbReference>
<proteinExistence type="inferred from homology"/>
<dbReference type="Pfam" id="PF00071">
    <property type="entry name" value="Ras"/>
    <property type="match status" value="1"/>
</dbReference>
<dbReference type="AlphaFoldDB" id="A0A6S7FNF5"/>
<accession>A0A6S7FNF5</accession>
<dbReference type="NCBIfam" id="TIGR00231">
    <property type="entry name" value="small_GTP"/>
    <property type="match status" value="1"/>
</dbReference>
<dbReference type="SMART" id="SM00175">
    <property type="entry name" value="RAB"/>
    <property type="match status" value="1"/>
</dbReference>
<comment type="caution">
    <text evidence="5">The sequence shown here is derived from an EMBL/GenBank/DDBJ whole genome shotgun (WGS) entry which is preliminary data.</text>
</comment>
<keyword evidence="4" id="KW-0449">Lipoprotein</keyword>
<comment type="similarity">
    <text evidence="1">Belongs to the small GTPase superfamily. Rab family.</text>
</comment>
<keyword evidence="6" id="KW-1185">Reference proteome</keyword>
<dbReference type="PROSITE" id="PS51420">
    <property type="entry name" value="RHO"/>
    <property type="match status" value="1"/>
</dbReference>
<sequence>MGDKGRSSLRKSTSNSQRTPKYFYQFRFIIIGDSTVGKSSLIRQFTEGNFVDTTPADPTVGVDFHVRVVEVSEDAKVKIQVWDTAGQERFRSITYSYYRDAVACLIIYDVTNKDSFYNIAEWYKEARENVNEEECVFMLVGHKIDKESEREVSTDEGERFAEAHDMLFIETSAKILCNVEEAFHIVANEVYKRLQRGQLEMKPDWEGIKTVSTRPAELVGFDRIPSVDMLDEPPSTKKCC</sequence>
<evidence type="ECO:0000256" key="4">
    <source>
        <dbReference type="ARBA" id="ARBA00023288"/>
    </source>
</evidence>
<organism evidence="5 6">
    <name type="scientific">Paramuricea clavata</name>
    <name type="common">Red gorgonian</name>
    <name type="synonym">Violescent sea-whip</name>
    <dbReference type="NCBI Taxonomy" id="317549"/>
    <lineage>
        <taxon>Eukaryota</taxon>
        <taxon>Metazoa</taxon>
        <taxon>Cnidaria</taxon>
        <taxon>Anthozoa</taxon>
        <taxon>Octocorallia</taxon>
        <taxon>Malacalcyonacea</taxon>
        <taxon>Plexauridae</taxon>
        <taxon>Paramuricea</taxon>
    </lineage>
</organism>
<dbReference type="PRINTS" id="PR00449">
    <property type="entry name" value="RASTRNSFRMNG"/>
</dbReference>
<reference evidence="5" key="1">
    <citation type="submission" date="2020-04" db="EMBL/GenBank/DDBJ databases">
        <authorList>
            <person name="Alioto T."/>
            <person name="Alioto T."/>
            <person name="Gomez Garrido J."/>
        </authorList>
    </citation>
    <scope>NUCLEOTIDE SEQUENCE</scope>
    <source>
        <strain evidence="5">A484AB</strain>
    </source>
</reference>
<evidence type="ECO:0000256" key="2">
    <source>
        <dbReference type="ARBA" id="ARBA00022741"/>
    </source>
</evidence>
<dbReference type="EMBL" id="CACRXK020000050">
    <property type="protein sequence ID" value="CAB3977469.1"/>
    <property type="molecule type" value="Genomic_DNA"/>
</dbReference>
<gene>
    <name evidence="5" type="ORF">PACLA_8A003860</name>
</gene>
<dbReference type="OrthoDB" id="9989112at2759"/>
<dbReference type="FunFam" id="3.40.50.300:FF:001129">
    <property type="entry name" value="ras-related protein Rab-44 isoform X2"/>
    <property type="match status" value="1"/>
</dbReference>
<dbReference type="SUPFAM" id="SSF52540">
    <property type="entry name" value="P-loop containing nucleoside triphosphate hydrolases"/>
    <property type="match status" value="1"/>
</dbReference>
<dbReference type="PANTHER" id="PTHR47979">
    <property type="entry name" value="DRAB11-RELATED"/>
    <property type="match status" value="1"/>
</dbReference>
<dbReference type="SMART" id="SM00174">
    <property type="entry name" value="RHO"/>
    <property type="match status" value="1"/>
</dbReference>
<dbReference type="InterPro" id="IPR005225">
    <property type="entry name" value="Small_GTP-bd"/>
</dbReference>
<dbReference type="InterPro" id="IPR050209">
    <property type="entry name" value="Rab_GTPases_membrane_traffic"/>
</dbReference>
<dbReference type="InterPro" id="IPR027417">
    <property type="entry name" value="P-loop_NTPase"/>
</dbReference>